<sequence>MKKNNSVFLFSYDSNLKIKLKKVLSLLFFLISFAIKAQIWVNPLTTGRPIANYYLGDKIPANTYFQFEIGQISWNSSMVGLGQNSDGTTGWNWADAAWYQDGTGSNKRVQRNIGGIQFTATGTWFVVGRAKANSGDTYTYADEGGWTNETTLTASTSTKSCPYYNVSALGNPTSCSASISGTTASLSWTRFTGGSTNYNVMIVRYPKDAVPTSPVNGTSYALNSSIGLGTVVYATGTGTASTNPVTASTNYDYYFYSENWSYYSSGQKVTALAPAPTITLGSSPSICKGVATASLSYSATTNSPNQYSIVYDSTALSVGFANVTNATLPSSPIVLSVPIGVSAGTYNGVLTVKNSTSGIASNNYPFTITVNALPNTGTLNGLQSFCLNGTSSFTTNGTSGGTWSSSNTSVASVNASGVVTGTGVGSAIITYSLNSSGCTNSSTIAVTINSNTSSSQTISACDSYTWSLNGQTYTTSGTYTYVNGCDTKILNLTITPSTSSSSTVAACGSYTWTANGQTYTSSGIYTSVNGCDTKILNLTITPVANSTTTVSACDTYTWSVNGVTYSQSGTYSFVSGCDTKTLELTLFASTPSSQTITACDSYTWSVNGQTYTNSGTYVFAGTNTAGCSQNQTLYLTINNSTSSTQTVTTCDNYTWSANGQTYTTSGTYTYTTTNASGCTDIKTLNLTINSNTSSTQTVTACDNYTWSVNGQTYTTSGTYTYTSTNASGCTDIKTLILTVTPSTTNTTSIATCDSYTWTSGNNQTYTQSGTYTYVSGCTTQILELTITPSSTNTTNAVACDTYTWSLNGQTYTTSGIRSVVSGCHTEILNLTINKSTTSSQSVSACDSYTWSVNGITYTSSGTYAYTSINAFGCTDVKTLNLTINNSTSSNQTVSACGSYTWSANGQTYTTSGIYTKVGTNASGCTDTKTLNLTISPVNISSAISSWTNGQNDNTIGFGAWDLSTIGSTAGFFTGSSDINNGGTTSWGMYARGGTNVANAFRTVAMNIGNTLSFSMDNGYIDTGKVIGFGLQNNSGQNLMELLFVGGQTNYLINDSVIGFNSTIGYTGGGLDVAITYTGVNTYSITIKTKAGATVTFSGRTFLTQSGGQRPAQIRLFNAGAGSGPNYDLFFNSLTLNNPIITTQPATSNQNICVGAAPNNLSISASGNGLTYQWYRNSTSSYSGATSIEGATLATFTPQNTSAGTTYYYCVVTDSCGTTYSNISGAINVTAPKDTGVLSGNDAICVGGLTTFSTNGTSGGSWTSLNPSLVTINSSGVATGLSSGTTVITYSLNGVGGCPNASVSKNIVVNALPNAVINNNTGVSKITCLIPSINLTATGGTTYSWSNGSTIIGSTDTLEVTSEGTYTVTVTNASGCSTIVNSIITQDTLATSSSQSVTSCDSYTWSVNGQTYTSSGTYTYTSTNASGCTDVKTLVLTINNSTSSSESITACDSYTWSVNGQTYTSSGTYNYTSTNASGCTDYKTLVLNIISSRMYYADVDDDGYGNTLITQQACTQPIGYVINNTDCNDSDASMHATYSFYADTDADGYGAGSAVTLCAVDASTAPTGYSVNNTDCDDSNGAIHVGAMYYVDTDADGYDNGTATFCLTSAPRGYSA</sequence>
<dbReference type="Gene3D" id="2.60.40.10">
    <property type="entry name" value="Immunoglobulins"/>
    <property type="match status" value="2"/>
</dbReference>
<feature type="domain" description="Ig-like" evidence="1">
    <location>
        <begin position="1138"/>
        <end position="1223"/>
    </location>
</feature>
<proteinExistence type="predicted"/>
<dbReference type="SUPFAM" id="SSF49373">
    <property type="entry name" value="Invasin/intimin cell-adhesion fragments"/>
    <property type="match status" value="2"/>
</dbReference>
<accession>A0A328YI63</accession>
<gene>
    <name evidence="2" type="ORF">CLV55_1041</name>
</gene>
<evidence type="ECO:0000313" key="3">
    <source>
        <dbReference type="Proteomes" id="UP000248840"/>
    </source>
</evidence>
<organism evidence="2 3">
    <name type="scientific">Flavobacterium aciduliphilum</name>
    <dbReference type="NCBI Taxonomy" id="1101402"/>
    <lineage>
        <taxon>Bacteria</taxon>
        <taxon>Pseudomonadati</taxon>
        <taxon>Bacteroidota</taxon>
        <taxon>Flavobacteriia</taxon>
        <taxon>Flavobacteriales</taxon>
        <taxon>Flavobacteriaceae</taxon>
        <taxon>Flavobacterium</taxon>
    </lineage>
</organism>
<keyword evidence="3" id="KW-1185">Reference proteome</keyword>
<name>A0A328YI63_9FLAO</name>
<feature type="domain" description="Ig-like" evidence="1">
    <location>
        <begin position="1298"/>
        <end position="1384"/>
    </location>
</feature>
<dbReference type="InterPro" id="IPR007110">
    <property type="entry name" value="Ig-like_dom"/>
</dbReference>
<reference evidence="2 3" key="1">
    <citation type="submission" date="2018-06" db="EMBL/GenBank/DDBJ databases">
        <title>Genomic Encyclopedia of Archaeal and Bacterial Type Strains, Phase II (KMG-II): from individual species to whole genera.</title>
        <authorList>
            <person name="Goeker M."/>
        </authorList>
    </citation>
    <scope>NUCLEOTIDE SEQUENCE [LARGE SCALE GENOMIC DNA]</scope>
    <source>
        <strain evidence="2 3">DSM 25663</strain>
    </source>
</reference>
<dbReference type="InterPro" id="IPR013783">
    <property type="entry name" value="Ig-like_fold"/>
</dbReference>
<dbReference type="PROSITE" id="PS50835">
    <property type="entry name" value="IG_LIKE"/>
    <property type="match status" value="2"/>
</dbReference>
<evidence type="ECO:0000313" key="2">
    <source>
        <dbReference type="EMBL" id="RAR72743.1"/>
    </source>
</evidence>
<dbReference type="RefSeq" id="WP_394338235.1">
    <property type="nucleotide sequence ID" value="NZ_QLSZ01000004.1"/>
</dbReference>
<evidence type="ECO:0000259" key="1">
    <source>
        <dbReference type="PROSITE" id="PS50835"/>
    </source>
</evidence>
<protein>
    <recommendedName>
        <fullName evidence="1">Ig-like domain-containing protein</fullName>
    </recommendedName>
</protein>
<comment type="caution">
    <text evidence="2">The sequence shown here is derived from an EMBL/GenBank/DDBJ whole genome shotgun (WGS) entry which is preliminary data.</text>
</comment>
<dbReference type="Gene3D" id="2.60.40.1080">
    <property type="match status" value="2"/>
</dbReference>
<dbReference type="Proteomes" id="UP000248840">
    <property type="component" value="Unassembled WGS sequence"/>
</dbReference>
<feature type="non-terminal residue" evidence="2">
    <location>
        <position position="1615"/>
    </location>
</feature>
<dbReference type="InterPro" id="IPR008964">
    <property type="entry name" value="Invasin/intimin_cell_adhesion"/>
</dbReference>
<dbReference type="EMBL" id="QLSZ01000004">
    <property type="protein sequence ID" value="RAR72743.1"/>
    <property type="molecule type" value="Genomic_DNA"/>
</dbReference>